<feature type="region of interest" description="Disordered" evidence="1">
    <location>
        <begin position="1"/>
        <end position="42"/>
    </location>
</feature>
<keyword evidence="3" id="KW-1185">Reference proteome</keyword>
<accession>A0ABZ2NSR1</accession>
<reference evidence="2" key="2">
    <citation type="submission" date="2024-03" db="EMBL/GenBank/DDBJ databases">
        <authorList>
            <person name="Bromfield E.S.P."/>
            <person name="Cloutier S."/>
        </authorList>
    </citation>
    <scope>NUCLEOTIDE SEQUENCE</scope>
    <source>
        <strain evidence="2">5S5</strain>
    </source>
</reference>
<reference evidence="2" key="1">
    <citation type="journal article" date="2021" name="Int. J. Syst. Evol. Microbiol.">
        <title>Bradyrhizobium septentrionale sp. nov. (sv. septentrionale) and Bradyrhizobium quebecense sp. nov. (sv. septentrionale) associated with legumes native to Canada possess rearranged symbiosis genes and numerous insertion sequences.</title>
        <authorList>
            <person name="Bromfield E.S.P."/>
            <person name="Cloutier S."/>
        </authorList>
    </citation>
    <scope>NUCLEOTIDE SEQUENCE</scope>
    <source>
        <strain evidence="2">5S5</strain>
    </source>
</reference>
<feature type="compositionally biased region" description="Polar residues" evidence="1">
    <location>
        <begin position="1"/>
        <end position="11"/>
    </location>
</feature>
<evidence type="ECO:0000313" key="2">
    <source>
        <dbReference type="EMBL" id="WXC77570.1"/>
    </source>
</evidence>
<name>A0ABZ2NSR1_9BRAD</name>
<evidence type="ECO:0000313" key="3">
    <source>
        <dbReference type="Proteomes" id="UP001432046"/>
    </source>
</evidence>
<gene>
    <name evidence="2" type="ORF">WDK88_29590</name>
</gene>
<dbReference type="RefSeq" id="WP_338833543.1">
    <property type="nucleotide sequence ID" value="NZ_CP147711.1"/>
</dbReference>
<proteinExistence type="predicted"/>
<dbReference type="Proteomes" id="UP001432046">
    <property type="component" value="Chromosome"/>
</dbReference>
<protein>
    <submittedName>
        <fullName evidence="2">Uncharacterized protein</fullName>
    </submittedName>
</protein>
<evidence type="ECO:0000256" key="1">
    <source>
        <dbReference type="SAM" id="MobiDB-lite"/>
    </source>
</evidence>
<sequence length="255" mass="28747">MIGEYSETSSKIVDRGMAQAPSHDDRPPDGVTSGPEVTDDLNPQQREVLRQDAERWQRMSNGSHLDDWLAYIPGLQIRRSLAMRHAHTNTPIGKLYADEFAALMRADGLHTMDKRAVTAVLWLGEEPARLQWLQKIRNAMTPGQRSRLNSPHSARCRIEQILNANAQQSKSTEEEAERLTPMEKLKTEIAEKDRKIGQLERAAKGGSLFDLRLDRADDIATGIVNAVSEHKAKQIAQGILAWFKEQKKQQRRPAG</sequence>
<organism evidence="2 3">
    <name type="scientific">Bradyrhizobium septentrionale</name>
    <dbReference type="NCBI Taxonomy" id="1404411"/>
    <lineage>
        <taxon>Bacteria</taxon>
        <taxon>Pseudomonadati</taxon>
        <taxon>Pseudomonadota</taxon>
        <taxon>Alphaproteobacteria</taxon>
        <taxon>Hyphomicrobiales</taxon>
        <taxon>Nitrobacteraceae</taxon>
        <taxon>Bradyrhizobium</taxon>
    </lineage>
</organism>
<dbReference type="EMBL" id="CP147711">
    <property type="protein sequence ID" value="WXC77570.1"/>
    <property type="molecule type" value="Genomic_DNA"/>
</dbReference>